<dbReference type="STRING" id="762903.Pedsa_0587"/>
<gene>
    <name evidence="2" type="ordered locus">Pedsa_0587</name>
</gene>
<dbReference type="InterPro" id="IPR027396">
    <property type="entry name" value="DsrEFH-like"/>
</dbReference>
<dbReference type="KEGG" id="psn:Pedsa_0587"/>
<evidence type="ECO:0000256" key="1">
    <source>
        <dbReference type="SAM" id="SignalP"/>
    </source>
</evidence>
<organism evidence="2 3">
    <name type="scientific">Pseudopedobacter saltans (strain ATCC 51119 / DSM 12145 / JCM 21818 / CCUG 39354 / LMG 10337 / NBRC 100064 / NCIMB 13643)</name>
    <name type="common">Pedobacter saltans</name>
    <dbReference type="NCBI Taxonomy" id="762903"/>
    <lineage>
        <taxon>Bacteria</taxon>
        <taxon>Pseudomonadati</taxon>
        <taxon>Bacteroidota</taxon>
        <taxon>Sphingobacteriia</taxon>
        <taxon>Sphingobacteriales</taxon>
        <taxon>Sphingobacteriaceae</taxon>
        <taxon>Pseudopedobacter</taxon>
    </lineage>
</organism>
<dbReference type="RefSeq" id="WP_013631668.1">
    <property type="nucleotide sequence ID" value="NC_015177.1"/>
</dbReference>
<dbReference type="eggNOG" id="COG1416">
    <property type="taxonomic scope" value="Bacteria"/>
</dbReference>
<accession>F0S7E1</accession>
<dbReference type="OrthoDB" id="1467432at2"/>
<name>F0S7E1_PSESL</name>
<dbReference type="EMBL" id="CP002545">
    <property type="protein sequence ID" value="ADY51166.1"/>
    <property type="molecule type" value="Genomic_DNA"/>
</dbReference>
<dbReference type="HOGENOM" id="CLU_148749_0_0_10"/>
<dbReference type="AlphaFoldDB" id="F0S7E1"/>
<protein>
    <submittedName>
        <fullName evidence="2">Secreted protein</fullName>
    </submittedName>
</protein>
<evidence type="ECO:0000313" key="3">
    <source>
        <dbReference type="Proteomes" id="UP000000310"/>
    </source>
</evidence>
<proteinExistence type="predicted"/>
<reference evidence="2 3" key="1">
    <citation type="journal article" date="2011" name="Stand. Genomic Sci.">
        <title>Complete genome sequence of the gliding, heparinolytic Pedobacter saltans type strain (113).</title>
        <authorList>
            <person name="Liolios K."/>
            <person name="Sikorski J."/>
            <person name="Lu M."/>
            <person name="Nolan M."/>
            <person name="Lapidus A."/>
            <person name="Lucas S."/>
            <person name="Hammon N."/>
            <person name="Deshpande S."/>
            <person name="Cheng J.F."/>
            <person name="Tapia R."/>
            <person name="Han C."/>
            <person name="Goodwin L."/>
            <person name="Pitluck S."/>
            <person name="Huntemann M."/>
            <person name="Ivanova N."/>
            <person name="Pagani I."/>
            <person name="Mavromatis K."/>
            <person name="Ovchinikova G."/>
            <person name="Pati A."/>
            <person name="Chen A."/>
            <person name="Palaniappan K."/>
            <person name="Land M."/>
            <person name="Hauser L."/>
            <person name="Brambilla E.M."/>
            <person name="Kotsyurbenko O."/>
            <person name="Rohde M."/>
            <person name="Tindall B.J."/>
            <person name="Abt B."/>
            <person name="Goker M."/>
            <person name="Detter J.C."/>
            <person name="Woyke T."/>
            <person name="Bristow J."/>
            <person name="Eisen J.A."/>
            <person name="Markowitz V."/>
            <person name="Hugenholtz P."/>
            <person name="Klenk H.P."/>
            <person name="Kyrpides N.C."/>
        </authorList>
    </citation>
    <scope>NUCLEOTIDE SEQUENCE [LARGE SCALE GENOMIC DNA]</scope>
    <source>
        <strain evidence="3">ATCC 51119 / DSM 12145 / JCM 21818 / LMG 10337 / NBRC 100064 / NCIMB 13643</strain>
    </source>
</reference>
<sequence>MKSYIILSIALLLLGATNSNAQNSPSIQQIENSLRKNGKYAMLVMKTQHLIAGIKTGKVLKSKSRKIDFQILVCGELVKEISVNKDLQKQIIDAVNINQIKILVCGLSIQQFGVDELLLPKEMLRTENGLIYMFGLQEQGFKTLIL</sequence>
<keyword evidence="3" id="KW-1185">Reference proteome</keyword>
<dbReference type="Gene3D" id="3.40.1260.10">
    <property type="entry name" value="DsrEFH-like"/>
    <property type="match status" value="1"/>
</dbReference>
<evidence type="ECO:0000313" key="2">
    <source>
        <dbReference type="EMBL" id="ADY51166.1"/>
    </source>
</evidence>
<reference evidence="3" key="2">
    <citation type="submission" date="2011-02" db="EMBL/GenBank/DDBJ databases">
        <title>The complete genome of Pedobacter saltans DSM 12145.</title>
        <authorList>
            <consortium name="US DOE Joint Genome Institute (JGI-PGF)"/>
            <person name="Lucas S."/>
            <person name="Copeland A."/>
            <person name="Lapidus A."/>
            <person name="Bruce D."/>
            <person name="Goodwin L."/>
            <person name="Pitluck S."/>
            <person name="Kyrpides N."/>
            <person name="Mavromatis K."/>
            <person name="Pagani I."/>
            <person name="Ivanova N."/>
            <person name="Ovchinnikova G."/>
            <person name="Lu M."/>
            <person name="Detter J.C."/>
            <person name="Han C."/>
            <person name="Land M."/>
            <person name="Hauser L."/>
            <person name="Markowitz V."/>
            <person name="Cheng J.-F."/>
            <person name="Hugenholtz P."/>
            <person name="Woyke T."/>
            <person name="Wu D."/>
            <person name="Tindall B."/>
            <person name="Pomrenke H.G."/>
            <person name="Brambilla E."/>
            <person name="Klenk H.-P."/>
            <person name="Eisen J.A."/>
        </authorList>
    </citation>
    <scope>NUCLEOTIDE SEQUENCE [LARGE SCALE GENOMIC DNA]</scope>
    <source>
        <strain evidence="3">ATCC 51119 / DSM 12145 / JCM 21818 / LMG 10337 / NBRC 100064 / NCIMB 13643</strain>
    </source>
</reference>
<feature type="signal peptide" evidence="1">
    <location>
        <begin position="1"/>
        <end position="21"/>
    </location>
</feature>
<keyword evidence="1" id="KW-0732">Signal</keyword>
<feature type="chain" id="PRO_5003258225" evidence="1">
    <location>
        <begin position="22"/>
        <end position="146"/>
    </location>
</feature>
<dbReference type="Proteomes" id="UP000000310">
    <property type="component" value="Chromosome"/>
</dbReference>